<dbReference type="STRING" id="7165.A0A1W5C923"/>
<accession>A0A1W5C923</accession>
<reference evidence="2" key="2">
    <citation type="submission" date="2002-03" db="EMBL/GenBank/DDBJ databases">
        <authorList>
            <consortium name="The Anopheles Genome Sequencing Consortium"/>
        </authorList>
    </citation>
    <scope>NUCLEOTIDE SEQUENCE</scope>
    <source>
        <strain evidence="2">PEST</strain>
    </source>
</reference>
<proteinExistence type="predicted"/>
<feature type="region of interest" description="Disordered" evidence="1">
    <location>
        <begin position="33"/>
        <end position="136"/>
    </location>
</feature>
<feature type="non-terminal residue" evidence="2">
    <location>
        <position position="1"/>
    </location>
</feature>
<sequence>PERKSSSVLEASLTIPIELHPSTLPITPPKHQLWCTKTSPKPCNSVHAPRSPFSRTSNSRPKPSDRALNDSIRSRPASRQHTSFKIAPETVRNSARRPVLPSERGKATRARALRSPAPPVRRTPRQAMAKGAKRKTKWVSLSLANANTKTSNATGSDSEQTQVHHHQQQHHGEGHRHKMHNGATSLAAKVGKEFAPRTDVIIE</sequence>
<organism evidence="2">
    <name type="scientific">Anopheles gambiae</name>
    <name type="common">African malaria mosquito</name>
    <dbReference type="NCBI Taxonomy" id="7165"/>
    <lineage>
        <taxon>Eukaryota</taxon>
        <taxon>Metazoa</taxon>
        <taxon>Ecdysozoa</taxon>
        <taxon>Arthropoda</taxon>
        <taxon>Hexapoda</taxon>
        <taxon>Insecta</taxon>
        <taxon>Pterygota</taxon>
        <taxon>Neoptera</taxon>
        <taxon>Endopterygota</taxon>
        <taxon>Diptera</taxon>
        <taxon>Nematocera</taxon>
        <taxon>Culicoidea</taxon>
        <taxon>Culicidae</taxon>
        <taxon>Anophelinae</taxon>
        <taxon>Anopheles</taxon>
    </lineage>
</organism>
<feature type="non-terminal residue" evidence="2">
    <location>
        <position position="203"/>
    </location>
</feature>
<reference evidence="2" key="1">
    <citation type="journal article" date="2002" name="Science">
        <title>The genome sequence of the malaria mosquito Anopheles gambiae.</title>
        <authorList>
            <person name="Holt R.A."/>
            <person name="Subramanian G.M."/>
            <person name="Halpern A."/>
            <person name="Sutton G.G."/>
            <person name="Charlab R."/>
            <person name="Nusskern D.R."/>
            <person name="Wincker P."/>
            <person name="Clark A.G."/>
            <person name="Ribeiro J.M."/>
            <person name="Wides R."/>
            <person name="Salzberg S.L."/>
            <person name="Loftus B."/>
            <person name="Yandell M."/>
            <person name="Majoros W.H."/>
            <person name="Rusch D.B."/>
            <person name="Lai Z."/>
            <person name="Kraft C.L."/>
            <person name="Abril J.F."/>
            <person name="Anthouard V."/>
            <person name="Arensburger P."/>
            <person name="Atkinson P.W."/>
            <person name="Baden H."/>
            <person name="de Berardinis V."/>
            <person name="Baldwin D."/>
            <person name="Benes V."/>
            <person name="Biedler J."/>
            <person name="Blass C."/>
            <person name="Bolanos R."/>
            <person name="Boscus D."/>
            <person name="Barnstead M."/>
            <person name="Cai S."/>
            <person name="Center A."/>
            <person name="Chaturverdi K."/>
            <person name="Christophides G.K."/>
            <person name="Chrystal M.A."/>
            <person name="Clamp M."/>
            <person name="Cravchik A."/>
            <person name="Curwen V."/>
            <person name="Dana A."/>
            <person name="Delcher A."/>
            <person name="Dew I."/>
            <person name="Evans C.A."/>
            <person name="Flanigan M."/>
            <person name="Grundschober-Freimoser A."/>
            <person name="Friedli L."/>
            <person name="Gu Z."/>
            <person name="Guan P."/>
            <person name="Guigo R."/>
            <person name="Hillenmeyer M.E."/>
            <person name="Hladun S.L."/>
            <person name="Hogan J.R."/>
            <person name="Hong Y.S."/>
            <person name="Hoover J."/>
            <person name="Jaillon O."/>
            <person name="Ke Z."/>
            <person name="Kodira C."/>
            <person name="Kokoza E."/>
            <person name="Koutsos A."/>
            <person name="Letunic I."/>
            <person name="Levitsky A."/>
            <person name="Liang Y."/>
            <person name="Lin J.J."/>
            <person name="Lobo N.F."/>
            <person name="Lopez J.R."/>
            <person name="Malek J.A."/>
            <person name="McIntosh T.C."/>
            <person name="Meister S."/>
            <person name="Miller J."/>
            <person name="Mobarry C."/>
            <person name="Mongin E."/>
            <person name="Murphy S.D."/>
            <person name="O'Brochta D.A."/>
            <person name="Pfannkoch C."/>
            <person name="Qi R."/>
            <person name="Regier M.A."/>
            <person name="Remington K."/>
            <person name="Shao H."/>
            <person name="Sharakhova M.V."/>
            <person name="Sitter C.D."/>
            <person name="Shetty J."/>
            <person name="Smith T.J."/>
            <person name="Strong R."/>
            <person name="Sun J."/>
            <person name="Thomasova D."/>
            <person name="Ton L.Q."/>
            <person name="Topalis P."/>
            <person name="Tu Z."/>
            <person name="Unger M.F."/>
            <person name="Walenz B."/>
            <person name="Wang A."/>
            <person name="Wang J."/>
            <person name="Wang M."/>
            <person name="Wang X."/>
            <person name="Woodford K.J."/>
            <person name="Wortman J.R."/>
            <person name="Wu M."/>
            <person name="Yao A."/>
            <person name="Zdobnov E.M."/>
            <person name="Zhang H."/>
            <person name="Zhao Q."/>
            <person name="Zhao S."/>
            <person name="Zhu S.C."/>
            <person name="Zhimulev I."/>
            <person name="Coluzzi M."/>
            <person name="della Torre A."/>
            <person name="Roth C.W."/>
            <person name="Louis C."/>
            <person name="Kalush F."/>
            <person name="Mural R.J."/>
            <person name="Myers E.W."/>
            <person name="Adams M.D."/>
            <person name="Smith H.O."/>
            <person name="Broder S."/>
            <person name="Gardner M.J."/>
            <person name="Fraser C.M."/>
            <person name="Birney E."/>
            <person name="Bork P."/>
            <person name="Brey P.T."/>
            <person name="Venter J.C."/>
            <person name="Weissenbach J."/>
            <person name="Kafatos F.C."/>
            <person name="Collins F.H."/>
            <person name="Hoffman S.L."/>
        </authorList>
    </citation>
    <scope>NUCLEOTIDE SEQUENCE [LARGE SCALE GENOMIC DNA]</scope>
    <source>
        <strain evidence="2">PEST</strain>
    </source>
</reference>
<feature type="compositionally biased region" description="Polar residues" evidence="1">
    <location>
        <begin position="148"/>
        <end position="159"/>
    </location>
</feature>
<dbReference type="EMBL" id="AAAB01008986">
    <property type="protein sequence ID" value="EAA00594.2"/>
    <property type="molecule type" value="Genomic_DNA"/>
</dbReference>
<reference evidence="2" key="5">
    <citation type="submission" date="2011-05" db="EMBL/GenBank/DDBJ databases">
        <authorList>
            <consortium name="VectorBase"/>
        </authorList>
    </citation>
    <scope>NUCLEOTIDE SEQUENCE</scope>
    <source>
        <strain evidence="2">PEST</strain>
    </source>
</reference>
<protein>
    <submittedName>
        <fullName evidence="2">AGAP012234-PA</fullName>
    </submittedName>
</protein>
<dbReference type="AlphaFoldDB" id="A0A1W5C923"/>
<dbReference type="VEuPathDB" id="VectorBase:AGAMI1_007507"/>
<reference evidence="2" key="4">
    <citation type="journal article" date="2007" name="Genome Biol.">
        <title>Update of the Anopheles gambiae PEST genome assembly.</title>
        <authorList>
            <person name="Sharakhova M.V."/>
            <person name="Hammond M.P."/>
            <person name="Lobo N.F."/>
            <person name="Krzywinski J."/>
            <person name="Unger M.F."/>
            <person name="Hillenmeyer M.E."/>
            <person name="Bruggner R.V."/>
            <person name="Birney E."/>
            <person name="Collins F.H."/>
        </authorList>
    </citation>
    <scope>NUCLEOTIDE SEQUENCE</scope>
    <source>
        <strain evidence="2">PEST</strain>
    </source>
</reference>
<gene>
    <name evidence="2" type="ORF">AgaP_AGAP012234</name>
</gene>
<dbReference type="PaxDb" id="7165-AGAP012234-PA"/>
<evidence type="ECO:0000256" key="1">
    <source>
        <dbReference type="SAM" id="MobiDB-lite"/>
    </source>
</evidence>
<name>A0A1W5C923_ANOGA</name>
<reference evidence="2" key="3">
    <citation type="journal article" date="2004" name="Trends Parasitol.">
        <title>The Anopheles gambiae genome: an update.</title>
        <authorList>
            <person name="Mongin E."/>
            <person name="Louis C."/>
            <person name="Holt R.A."/>
            <person name="Birney E."/>
            <person name="Collins F.H."/>
        </authorList>
    </citation>
    <scope>NUCLEOTIDE SEQUENCE</scope>
    <source>
        <strain evidence="2">PEST</strain>
    </source>
</reference>
<comment type="caution">
    <text evidence="2">The sequence shown here is derived from an EMBL/GenBank/DDBJ whole genome shotgun (WGS) entry which is preliminary data.</text>
</comment>
<dbReference type="VEuPathDB" id="VectorBase:AGAP028636"/>
<dbReference type="InParanoid" id="A0A1W5C923"/>
<feature type="compositionally biased region" description="Basic residues" evidence="1">
    <location>
        <begin position="163"/>
        <end position="179"/>
    </location>
</feature>
<feature type="region of interest" description="Disordered" evidence="1">
    <location>
        <begin position="148"/>
        <end position="179"/>
    </location>
</feature>
<evidence type="ECO:0000313" key="2">
    <source>
        <dbReference type="EMBL" id="EAA00594.2"/>
    </source>
</evidence>